<evidence type="ECO:0000313" key="1">
    <source>
        <dbReference type="EMBL" id="KAG8240066.1"/>
    </source>
</evidence>
<comment type="caution">
    <text evidence="1">The sequence shown here is derived from an EMBL/GenBank/DDBJ whole genome shotgun (WGS) entry which is preliminary data.</text>
</comment>
<reference evidence="1" key="1">
    <citation type="submission" date="2013-04" db="EMBL/GenBank/DDBJ databases">
        <authorList>
            <person name="Qu J."/>
            <person name="Murali S.C."/>
            <person name="Bandaranaike D."/>
            <person name="Bellair M."/>
            <person name="Blankenburg K."/>
            <person name="Chao H."/>
            <person name="Dinh H."/>
            <person name="Doddapaneni H."/>
            <person name="Downs B."/>
            <person name="Dugan-Rocha S."/>
            <person name="Elkadiri S."/>
            <person name="Gnanaolivu R.D."/>
            <person name="Hernandez B."/>
            <person name="Javaid M."/>
            <person name="Jayaseelan J.C."/>
            <person name="Lee S."/>
            <person name="Li M."/>
            <person name="Ming W."/>
            <person name="Munidasa M."/>
            <person name="Muniz J."/>
            <person name="Nguyen L."/>
            <person name="Ongeri F."/>
            <person name="Osuji N."/>
            <person name="Pu L.-L."/>
            <person name="Puazo M."/>
            <person name="Qu C."/>
            <person name="Quiroz J."/>
            <person name="Raj R."/>
            <person name="Weissenberger G."/>
            <person name="Xin Y."/>
            <person name="Zou X."/>
            <person name="Han Y."/>
            <person name="Richards S."/>
            <person name="Worley K."/>
            <person name="Muzny D."/>
            <person name="Gibbs R."/>
        </authorList>
    </citation>
    <scope>NUCLEOTIDE SEQUENCE</scope>
    <source>
        <strain evidence="1">Sampled in the wild</strain>
    </source>
</reference>
<reference evidence="1" key="2">
    <citation type="submission" date="2017-10" db="EMBL/GenBank/DDBJ databases">
        <title>Ladona fulva Genome sequencing and assembly.</title>
        <authorList>
            <person name="Murali S."/>
            <person name="Richards S."/>
            <person name="Bandaranaike D."/>
            <person name="Bellair M."/>
            <person name="Blankenburg K."/>
            <person name="Chao H."/>
            <person name="Dinh H."/>
            <person name="Doddapaneni H."/>
            <person name="Dugan-Rocha S."/>
            <person name="Elkadiri S."/>
            <person name="Gnanaolivu R."/>
            <person name="Hernandez B."/>
            <person name="Skinner E."/>
            <person name="Javaid M."/>
            <person name="Lee S."/>
            <person name="Li M."/>
            <person name="Ming W."/>
            <person name="Munidasa M."/>
            <person name="Muniz J."/>
            <person name="Nguyen L."/>
            <person name="Hughes D."/>
            <person name="Osuji N."/>
            <person name="Pu L.-L."/>
            <person name="Puazo M."/>
            <person name="Qu C."/>
            <person name="Quiroz J."/>
            <person name="Raj R."/>
            <person name="Weissenberger G."/>
            <person name="Xin Y."/>
            <person name="Zou X."/>
            <person name="Han Y."/>
            <person name="Worley K."/>
            <person name="Muzny D."/>
            <person name="Gibbs R."/>
        </authorList>
    </citation>
    <scope>NUCLEOTIDE SEQUENCE</scope>
    <source>
        <strain evidence="1">Sampled in the wild</strain>
    </source>
</reference>
<dbReference type="AlphaFoldDB" id="A0A8K0PAI9"/>
<dbReference type="OrthoDB" id="6572822at2759"/>
<dbReference type="EMBL" id="KZ310998">
    <property type="protein sequence ID" value="KAG8240066.1"/>
    <property type="molecule type" value="Genomic_DNA"/>
</dbReference>
<evidence type="ECO:0000313" key="2">
    <source>
        <dbReference type="Proteomes" id="UP000792457"/>
    </source>
</evidence>
<proteinExistence type="predicted"/>
<gene>
    <name evidence="1" type="ORF">J437_LFUL019629</name>
</gene>
<protein>
    <submittedName>
        <fullName evidence="1">Uncharacterized protein</fullName>
    </submittedName>
</protein>
<name>A0A8K0PAI9_LADFU</name>
<keyword evidence="2" id="KW-1185">Reference proteome</keyword>
<accession>A0A8K0PAI9</accession>
<organism evidence="1 2">
    <name type="scientific">Ladona fulva</name>
    <name type="common">Scarce chaser dragonfly</name>
    <name type="synonym">Libellula fulva</name>
    <dbReference type="NCBI Taxonomy" id="123851"/>
    <lineage>
        <taxon>Eukaryota</taxon>
        <taxon>Metazoa</taxon>
        <taxon>Ecdysozoa</taxon>
        <taxon>Arthropoda</taxon>
        <taxon>Hexapoda</taxon>
        <taxon>Insecta</taxon>
        <taxon>Pterygota</taxon>
        <taxon>Palaeoptera</taxon>
        <taxon>Odonata</taxon>
        <taxon>Epiprocta</taxon>
        <taxon>Anisoptera</taxon>
        <taxon>Libelluloidea</taxon>
        <taxon>Libellulidae</taxon>
        <taxon>Ladona</taxon>
    </lineage>
</organism>
<sequence length="47" mass="5623">MSEGVVREWVRLFKSERENIHDEERSGRRPLVTDELVQKIDGKVREN</sequence>
<dbReference type="Proteomes" id="UP000792457">
    <property type="component" value="Unassembled WGS sequence"/>
</dbReference>